<gene>
    <name evidence="1" type="ORF">EDM21_23505</name>
</gene>
<sequence>MKLLHSFISKYVDIGLSGKKLPIRGCLIDVGNDILVVHNGAQFIYIPTIHLQHMTLSEDPANNLTVKPEMPFDHSDIAYRKILMNAKGIFAEIYISGTQSVHGYVTSIMNDFFVFFSPVYRTVYVSLEHVKTITPYETNTTPYYLSQDRFPLQPTGTTLSRTFEQQLKKLIGELVVFDLGEDSNKIGRLNAVENNMLELITANGKHLFMHTSHVKTIHIP</sequence>
<reference evidence="1 2" key="1">
    <citation type="journal article" date="2019" name="Microorganisms">
        <title>Paenibacillus lutrae sp. nov., A Chitinolytic Species Isolated from A River Otter in Castril Natural Park, Granada, Spain.</title>
        <authorList>
            <person name="Rodriguez M."/>
            <person name="Reina J.C."/>
            <person name="Bejar V."/>
            <person name="Llamas I."/>
        </authorList>
    </citation>
    <scope>NUCLEOTIDE SEQUENCE [LARGE SCALE GENOMIC DNA]</scope>
    <source>
        <strain evidence="1 2">N10</strain>
    </source>
</reference>
<proteinExistence type="predicted"/>
<dbReference type="RefSeq" id="WP_166542158.1">
    <property type="nucleotide sequence ID" value="NZ_RHLK01000024.1"/>
</dbReference>
<protein>
    <submittedName>
        <fullName evidence="1">DUF2642 domain-containing protein</fullName>
    </submittedName>
</protein>
<keyword evidence="2" id="KW-1185">Reference proteome</keyword>
<accession>A0A7X3K1M1</accession>
<dbReference type="AlphaFoldDB" id="A0A7X3K1M1"/>
<name>A0A7X3K1M1_9BACL</name>
<evidence type="ECO:0000313" key="1">
    <source>
        <dbReference type="EMBL" id="MVP02454.1"/>
    </source>
</evidence>
<dbReference type="EMBL" id="RHLK01000024">
    <property type="protein sequence ID" value="MVP02454.1"/>
    <property type="molecule type" value="Genomic_DNA"/>
</dbReference>
<comment type="caution">
    <text evidence="1">The sequence shown here is derived from an EMBL/GenBank/DDBJ whole genome shotgun (WGS) entry which is preliminary data.</text>
</comment>
<organism evidence="1 2">
    <name type="scientific">Paenibacillus lutrae</name>
    <dbReference type="NCBI Taxonomy" id="2078573"/>
    <lineage>
        <taxon>Bacteria</taxon>
        <taxon>Bacillati</taxon>
        <taxon>Bacillota</taxon>
        <taxon>Bacilli</taxon>
        <taxon>Bacillales</taxon>
        <taxon>Paenibacillaceae</taxon>
        <taxon>Paenibacillus</taxon>
    </lineage>
</organism>
<dbReference type="Proteomes" id="UP000490800">
    <property type="component" value="Unassembled WGS sequence"/>
</dbReference>
<evidence type="ECO:0000313" key="2">
    <source>
        <dbReference type="Proteomes" id="UP000490800"/>
    </source>
</evidence>